<reference evidence="1" key="1">
    <citation type="journal article" date="2015" name="Nature">
        <title>Complex archaea that bridge the gap between prokaryotes and eukaryotes.</title>
        <authorList>
            <person name="Spang A."/>
            <person name="Saw J.H."/>
            <person name="Jorgensen S.L."/>
            <person name="Zaremba-Niedzwiedzka K."/>
            <person name="Martijn J."/>
            <person name="Lind A.E."/>
            <person name="van Eijk R."/>
            <person name="Schleper C."/>
            <person name="Guy L."/>
            <person name="Ettema T.J."/>
        </authorList>
    </citation>
    <scope>NUCLEOTIDE SEQUENCE</scope>
</reference>
<proteinExistence type="predicted"/>
<protein>
    <submittedName>
        <fullName evidence="1">Uncharacterized protein</fullName>
    </submittedName>
</protein>
<organism evidence="1">
    <name type="scientific">marine sediment metagenome</name>
    <dbReference type="NCBI Taxonomy" id="412755"/>
    <lineage>
        <taxon>unclassified sequences</taxon>
        <taxon>metagenomes</taxon>
        <taxon>ecological metagenomes</taxon>
    </lineage>
</organism>
<gene>
    <name evidence="1" type="ORF">LCGC14_1472390</name>
</gene>
<dbReference type="AlphaFoldDB" id="A0A0F9JCN8"/>
<evidence type="ECO:0000313" key="1">
    <source>
        <dbReference type="EMBL" id="KKM67313.1"/>
    </source>
</evidence>
<comment type="caution">
    <text evidence="1">The sequence shown here is derived from an EMBL/GenBank/DDBJ whole genome shotgun (WGS) entry which is preliminary data.</text>
</comment>
<accession>A0A0F9JCN8</accession>
<dbReference type="EMBL" id="LAZR01010370">
    <property type="protein sequence ID" value="KKM67313.1"/>
    <property type="molecule type" value="Genomic_DNA"/>
</dbReference>
<name>A0A0F9JCN8_9ZZZZ</name>
<sequence length="44" mass="4803">MIDAHFAYVIALGRLEGLLSGEYEEDWVGETFAFLGRVWGAGGV</sequence>